<name>A0A0E0CS53_9ORYZ</name>
<dbReference type="AlphaFoldDB" id="A0A0E0CS53"/>
<sequence length="412" mass="45950">MDGDDRRTPLLGGEGGSSSTRPPSLRRRDSARSLRSTFLSRLPDKVRGGGDPERPAADVDLTRAKGLSQGEKEYYEKQLATLKIFEEVEALCMPGEFESDAEVLELEDKEQKQSESAMKISNYANIILLVFKVYATIKTSSMAIAASTLDSLLDFLAGGILYFTHLTMKSVNIYKYPIGKLRVQPVGIIVFAAIMATLGFQVLIQAIEQLVENKAGEKMTPEQLIWLYSIMLSATVVKLALYIYCRSSGNSIVQAYAKDHYFDVVTNVVGLVAAVLGDKFFWWIDPVGAVLLAVYTIVNWSGTVYENAVTLVGQCAPSDMLQKLTYLAMKHDPRVRRVDTVRAYSFGALYFVEVDVELSEDMRLGEAHSIGESLQDRIEKLPEVERAFVHVDFESTHKPEHRVRSRLPSTEP</sequence>
<comment type="function">
    <text evidence="1">Involved in sequestration of excess metal in the cytoplasm into vacuoles to maintain metal homeostasis.</text>
</comment>
<proteinExistence type="inferred from homology"/>
<dbReference type="Pfam" id="PF01545">
    <property type="entry name" value="Cation_efflux"/>
    <property type="match status" value="1"/>
</dbReference>
<organism evidence="14">
    <name type="scientific">Oryza meridionalis</name>
    <dbReference type="NCBI Taxonomy" id="40149"/>
    <lineage>
        <taxon>Eukaryota</taxon>
        <taxon>Viridiplantae</taxon>
        <taxon>Streptophyta</taxon>
        <taxon>Embryophyta</taxon>
        <taxon>Tracheophyta</taxon>
        <taxon>Spermatophyta</taxon>
        <taxon>Magnoliopsida</taxon>
        <taxon>Liliopsida</taxon>
        <taxon>Poales</taxon>
        <taxon>Poaceae</taxon>
        <taxon>BOP clade</taxon>
        <taxon>Oryzoideae</taxon>
        <taxon>Oryzeae</taxon>
        <taxon>Oryzinae</taxon>
        <taxon>Oryza</taxon>
    </lineage>
</organism>
<feature type="domain" description="Cation efflux protein transmembrane" evidence="12">
    <location>
        <begin position="119"/>
        <end position="312"/>
    </location>
</feature>
<evidence type="ECO:0000256" key="6">
    <source>
        <dbReference type="ARBA" id="ARBA00022692"/>
    </source>
</evidence>
<feature type="region of interest" description="Disordered" evidence="10">
    <location>
        <begin position="1"/>
        <end position="58"/>
    </location>
</feature>
<evidence type="ECO:0000256" key="2">
    <source>
        <dbReference type="ARBA" id="ARBA00004128"/>
    </source>
</evidence>
<keyword evidence="8" id="KW-0406">Ion transport</keyword>
<dbReference type="Gene3D" id="1.20.1510.10">
    <property type="entry name" value="Cation efflux protein transmembrane domain"/>
    <property type="match status" value="1"/>
</dbReference>
<keyword evidence="5" id="KW-0926">Vacuole</keyword>
<dbReference type="InterPro" id="IPR058533">
    <property type="entry name" value="Cation_efflux_TM"/>
</dbReference>
<reference evidence="14" key="1">
    <citation type="submission" date="2015-04" db="UniProtKB">
        <authorList>
            <consortium name="EnsemblPlants"/>
        </authorList>
    </citation>
    <scope>IDENTIFICATION</scope>
</reference>
<dbReference type="HOGENOM" id="CLU_013430_2_3_1"/>
<feature type="transmembrane region" description="Helical" evidence="11">
    <location>
        <begin position="224"/>
        <end position="244"/>
    </location>
</feature>
<evidence type="ECO:0000256" key="8">
    <source>
        <dbReference type="ARBA" id="ARBA00023065"/>
    </source>
</evidence>
<evidence type="ECO:0000256" key="11">
    <source>
        <dbReference type="SAM" id="Phobius"/>
    </source>
</evidence>
<feature type="domain" description="Cation efflux protein cytoplasmic" evidence="13">
    <location>
        <begin position="318"/>
        <end position="392"/>
    </location>
</feature>
<dbReference type="InterPro" id="IPR002524">
    <property type="entry name" value="Cation_efflux"/>
</dbReference>
<evidence type="ECO:0000259" key="12">
    <source>
        <dbReference type="Pfam" id="PF01545"/>
    </source>
</evidence>
<dbReference type="InterPro" id="IPR027469">
    <property type="entry name" value="Cation_efflux_TMD_sf"/>
</dbReference>
<dbReference type="NCBIfam" id="TIGR01297">
    <property type="entry name" value="CDF"/>
    <property type="match status" value="1"/>
</dbReference>
<evidence type="ECO:0000256" key="3">
    <source>
        <dbReference type="ARBA" id="ARBA00008873"/>
    </source>
</evidence>
<dbReference type="SUPFAM" id="SSF161111">
    <property type="entry name" value="Cation efflux protein transmembrane domain-like"/>
    <property type="match status" value="1"/>
</dbReference>
<dbReference type="Proteomes" id="UP000008021">
    <property type="component" value="Chromosome 2"/>
</dbReference>
<keyword evidence="7 11" id="KW-1133">Transmembrane helix</keyword>
<evidence type="ECO:0000256" key="9">
    <source>
        <dbReference type="ARBA" id="ARBA00023136"/>
    </source>
</evidence>
<keyword evidence="6 11" id="KW-0812">Transmembrane</keyword>
<keyword evidence="4" id="KW-0813">Transport</keyword>
<keyword evidence="15" id="KW-1185">Reference proteome</keyword>
<accession>A0A0E0CS53</accession>
<dbReference type="eggNOG" id="KOG1485">
    <property type="taxonomic scope" value="Eukaryota"/>
</dbReference>
<feature type="compositionally biased region" description="Basic and acidic residues" evidence="10">
    <location>
        <begin position="42"/>
        <end position="58"/>
    </location>
</feature>
<evidence type="ECO:0000256" key="4">
    <source>
        <dbReference type="ARBA" id="ARBA00022448"/>
    </source>
</evidence>
<dbReference type="EnsemblPlants" id="OMERI02G32660.1">
    <property type="protein sequence ID" value="OMERI02G32660.1"/>
    <property type="gene ID" value="OMERI02G32660"/>
</dbReference>
<dbReference type="InterPro" id="IPR050291">
    <property type="entry name" value="CDF_Transporter"/>
</dbReference>
<dbReference type="PANTHER" id="PTHR43840">
    <property type="entry name" value="MITOCHONDRIAL METAL TRANSPORTER 1-RELATED"/>
    <property type="match status" value="1"/>
</dbReference>
<feature type="transmembrane region" description="Helical" evidence="11">
    <location>
        <begin position="143"/>
        <end position="164"/>
    </location>
</feature>
<dbReference type="GO" id="GO:0005384">
    <property type="term" value="F:manganese ion transmembrane transporter activity"/>
    <property type="evidence" value="ECO:0007669"/>
    <property type="project" value="TreeGrafter"/>
</dbReference>
<evidence type="ECO:0000313" key="15">
    <source>
        <dbReference type="Proteomes" id="UP000008021"/>
    </source>
</evidence>
<dbReference type="Gene3D" id="3.30.70.1350">
    <property type="entry name" value="Cation efflux protein, cytoplasmic domain"/>
    <property type="match status" value="1"/>
</dbReference>
<dbReference type="PANTHER" id="PTHR43840:SF23">
    <property type="entry name" value="METAL TOLERANCE PROTEIN 3"/>
    <property type="match status" value="1"/>
</dbReference>
<dbReference type="InterPro" id="IPR027470">
    <property type="entry name" value="Cation_efflux_CTD"/>
</dbReference>
<evidence type="ECO:0000256" key="7">
    <source>
        <dbReference type="ARBA" id="ARBA00022989"/>
    </source>
</evidence>
<comment type="subcellular location">
    <subcellularLocation>
        <location evidence="2">Vacuole membrane</location>
        <topology evidence="2">Multi-pass membrane protein</topology>
    </subcellularLocation>
</comment>
<keyword evidence="9 11" id="KW-0472">Membrane</keyword>
<dbReference type="SUPFAM" id="SSF160240">
    <property type="entry name" value="Cation efflux protein cytoplasmic domain-like"/>
    <property type="match status" value="1"/>
</dbReference>
<dbReference type="Gramene" id="OMERI02G32660.1">
    <property type="protein sequence ID" value="OMERI02G32660.1"/>
    <property type="gene ID" value="OMERI02G32660"/>
</dbReference>
<evidence type="ECO:0000256" key="5">
    <source>
        <dbReference type="ARBA" id="ARBA00022554"/>
    </source>
</evidence>
<comment type="similarity">
    <text evidence="3">Belongs to the cation diffusion facilitator (CDF) transporter (TC 2.A.4) family. SLC30A subfamily.</text>
</comment>
<evidence type="ECO:0000256" key="10">
    <source>
        <dbReference type="SAM" id="MobiDB-lite"/>
    </source>
</evidence>
<dbReference type="InterPro" id="IPR036837">
    <property type="entry name" value="Cation_efflux_CTD_sf"/>
</dbReference>
<evidence type="ECO:0000313" key="14">
    <source>
        <dbReference type="EnsemblPlants" id="OMERI02G32660.1"/>
    </source>
</evidence>
<evidence type="ECO:0000259" key="13">
    <source>
        <dbReference type="Pfam" id="PF16916"/>
    </source>
</evidence>
<dbReference type="GO" id="GO:0005774">
    <property type="term" value="C:vacuolar membrane"/>
    <property type="evidence" value="ECO:0007669"/>
    <property type="project" value="UniProtKB-SubCell"/>
</dbReference>
<protein>
    <submittedName>
        <fullName evidence="14">Uncharacterized protein</fullName>
    </submittedName>
</protein>
<feature type="transmembrane region" description="Helical" evidence="11">
    <location>
        <begin position="120"/>
        <end position="137"/>
    </location>
</feature>
<dbReference type="FunFam" id="3.30.70.1350:FF:000005">
    <property type="entry name" value="Metal tolerance protein 4"/>
    <property type="match status" value="1"/>
</dbReference>
<dbReference type="STRING" id="40149.A0A0E0CS53"/>
<dbReference type="FunFam" id="1.20.1510.10:FF:000015">
    <property type="entry name" value="Metal tolerance protein 4"/>
    <property type="match status" value="1"/>
</dbReference>
<evidence type="ECO:0000256" key="1">
    <source>
        <dbReference type="ARBA" id="ARBA00003168"/>
    </source>
</evidence>
<dbReference type="Pfam" id="PF16916">
    <property type="entry name" value="ZT_dimer"/>
    <property type="match status" value="1"/>
</dbReference>
<feature type="transmembrane region" description="Helical" evidence="11">
    <location>
        <begin position="185"/>
        <end position="204"/>
    </location>
</feature>
<reference evidence="14" key="2">
    <citation type="submission" date="2018-05" db="EMBL/GenBank/DDBJ databases">
        <title>OmerRS3 (Oryza meridionalis Reference Sequence Version 3).</title>
        <authorList>
            <person name="Zhang J."/>
            <person name="Kudrna D."/>
            <person name="Lee S."/>
            <person name="Talag J."/>
            <person name="Welchert J."/>
            <person name="Wing R.A."/>
        </authorList>
    </citation>
    <scope>NUCLEOTIDE SEQUENCE [LARGE SCALE GENOMIC DNA]</scope>
    <source>
        <strain evidence="14">cv. OR44</strain>
    </source>
</reference>